<comment type="caution">
    <text evidence="4">The sequence shown here is derived from an EMBL/GenBank/DDBJ whole genome shotgun (WGS) entry which is preliminary data.</text>
</comment>
<accession>A0AAD5VBG1</accession>
<dbReference type="GO" id="GO:0030170">
    <property type="term" value="F:pyridoxal phosphate binding"/>
    <property type="evidence" value="ECO:0007669"/>
    <property type="project" value="InterPro"/>
</dbReference>
<dbReference type="GO" id="GO:0016830">
    <property type="term" value="F:carbon-carbon lyase activity"/>
    <property type="evidence" value="ECO:0007669"/>
    <property type="project" value="InterPro"/>
</dbReference>
<comment type="cofactor">
    <cofactor evidence="1">
        <name>pyridoxal 5'-phosphate</name>
        <dbReference type="ChEBI" id="CHEBI:597326"/>
    </cofactor>
</comment>
<dbReference type="SUPFAM" id="SSF53383">
    <property type="entry name" value="PLP-dependent transferases"/>
    <property type="match status" value="1"/>
</dbReference>
<organism evidence="4 5">
    <name type="scientific">Meripilus lineatus</name>
    <dbReference type="NCBI Taxonomy" id="2056292"/>
    <lineage>
        <taxon>Eukaryota</taxon>
        <taxon>Fungi</taxon>
        <taxon>Dikarya</taxon>
        <taxon>Basidiomycota</taxon>
        <taxon>Agaricomycotina</taxon>
        <taxon>Agaricomycetes</taxon>
        <taxon>Polyporales</taxon>
        <taxon>Meripilaceae</taxon>
        <taxon>Meripilus</taxon>
    </lineage>
</organism>
<evidence type="ECO:0000313" key="4">
    <source>
        <dbReference type="EMBL" id="KAJ3487480.1"/>
    </source>
</evidence>
<evidence type="ECO:0008006" key="6">
    <source>
        <dbReference type="Google" id="ProtNLM"/>
    </source>
</evidence>
<dbReference type="PANTHER" id="PTHR42735:SF4">
    <property type="entry name" value="PYRIDOXAL PHOSPHATE-DEPENDENT DECARBOXYLASE FAMILY PROTEIN"/>
    <property type="match status" value="1"/>
</dbReference>
<sequence>MPHSRGRAFPCDNSSHEAIASWFLGPKAENYLFMQEAFDRIVKDLRQARLDFHPEDGEYITAEVQQSPAFQNSMEKLDSLLRKLSGYMSEHNIPFYSPRYAAHMCSDTTLPGILGYLLTMMYNPNNVAPEASPLTSLIEYEVGQDLCEMLGYARQPVNGPRDNTLDPNADPLAWGHITCDGSVANLESIWVARNLKFYPLSLKNAMAPGAPFHWIAPTLKVPLCTGEEKLFNDCEIWELLNLTADAVLDLAPRLTVEYGLSTDFVQKVMSDYIIQTVSKDSLLSQYGIENVPQYFVATTKHYSWPKGAAIAGIGSENLIEVGIDNHARMDPNYLEQLLEERLQRKQAVYAVVAIIGSTEHGSVDPIERVVGTYEKNSKRGGLSFLIHADAAWGGYFTSLLCEIPDNRSRRDGFDPYVPKMTLLPHTKTQLEHIKYADSITIDPHKFWIRTVSRRSYMQHNSRCGGREDLHPRAYLESSEPRVGRRRGGNATGSTSWFGLMINAFACNFRVNGVINTSVTEANILNTRIYETLSVLKVADAVKSRDIFVMSTVFSQKKYGECLTNLKRRLGLEGDEDLFALSNVSMSPFPTAGNFVAELADAFQEAALNIIKNTCIPRNVITPATHSFVMQGTDKVHLIYLPMFQMATYRQQLIIAVDLPPAAMTRYVKAQKQNPEAVFCLHTETNELLSDILERGSFRAVLQEGLPDSHASIRRGSRHLAEGVEVTNIRVIKHRSLDPRLLESSYPERMPFYLYGTTQQQHIDHILLSSPNVQLNSGDVDLQFDKGQDLYGPGLERELELGLVAVFDDVREAAIQPFNRSHQPTFFAPGKTYRVTIHRDSPRGPIAALNSSVFARGTITIGNSVFKDYDMINQDPTRIYDPTLSISAEALDEVETFVRGQTTKGEILASGKAPNVVSHGDCLVLDRFHAHNHHDDHGRTVAQRSAWKASWNTAVGRRH</sequence>
<dbReference type="EMBL" id="JANAWD010000091">
    <property type="protein sequence ID" value="KAJ3487480.1"/>
    <property type="molecule type" value="Genomic_DNA"/>
</dbReference>
<dbReference type="Proteomes" id="UP001212997">
    <property type="component" value="Unassembled WGS sequence"/>
</dbReference>
<evidence type="ECO:0000313" key="5">
    <source>
        <dbReference type="Proteomes" id="UP001212997"/>
    </source>
</evidence>
<reference evidence="4" key="1">
    <citation type="submission" date="2022-07" db="EMBL/GenBank/DDBJ databases">
        <title>Genome Sequence of Physisporinus lineatus.</title>
        <authorList>
            <person name="Buettner E."/>
        </authorList>
    </citation>
    <scope>NUCLEOTIDE SEQUENCE</scope>
    <source>
        <strain evidence="4">VT162</strain>
    </source>
</reference>
<keyword evidence="3" id="KW-0456">Lyase</keyword>
<dbReference type="InterPro" id="IPR015424">
    <property type="entry name" value="PyrdxlP-dep_Trfase"/>
</dbReference>
<evidence type="ECO:0000256" key="3">
    <source>
        <dbReference type="ARBA" id="ARBA00023239"/>
    </source>
</evidence>
<proteinExistence type="predicted"/>
<gene>
    <name evidence="4" type="ORF">NLI96_g3503</name>
</gene>
<protein>
    <recommendedName>
        <fullName evidence="6">PLP-dependent transferase</fullName>
    </recommendedName>
</protein>
<dbReference type="InterPro" id="IPR050477">
    <property type="entry name" value="GrpII_AminoAcid_Decarb"/>
</dbReference>
<evidence type="ECO:0000256" key="2">
    <source>
        <dbReference type="ARBA" id="ARBA00022898"/>
    </source>
</evidence>
<dbReference type="AlphaFoldDB" id="A0AAD5VBG1"/>
<evidence type="ECO:0000256" key="1">
    <source>
        <dbReference type="ARBA" id="ARBA00001933"/>
    </source>
</evidence>
<keyword evidence="2" id="KW-0663">Pyridoxal phosphate</keyword>
<dbReference type="InterPro" id="IPR002129">
    <property type="entry name" value="PyrdxlP-dep_de-COase"/>
</dbReference>
<keyword evidence="5" id="KW-1185">Reference proteome</keyword>
<dbReference type="PANTHER" id="PTHR42735">
    <property type="match status" value="1"/>
</dbReference>
<dbReference type="GO" id="GO:0019752">
    <property type="term" value="P:carboxylic acid metabolic process"/>
    <property type="evidence" value="ECO:0007669"/>
    <property type="project" value="InterPro"/>
</dbReference>
<name>A0AAD5VBG1_9APHY</name>
<dbReference type="Pfam" id="PF00282">
    <property type="entry name" value="Pyridoxal_deC"/>
    <property type="match status" value="1"/>
</dbReference>
<dbReference type="Gene3D" id="3.40.640.10">
    <property type="entry name" value="Type I PLP-dependent aspartate aminotransferase-like (Major domain)"/>
    <property type="match status" value="1"/>
</dbReference>
<dbReference type="InterPro" id="IPR015421">
    <property type="entry name" value="PyrdxlP-dep_Trfase_major"/>
</dbReference>